<dbReference type="InterPro" id="IPR011663">
    <property type="entry name" value="UTRA"/>
</dbReference>
<keyword evidence="6" id="KW-1185">Reference proteome</keyword>
<reference evidence="5 6" key="1">
    <citation type="submission" date="2017-06" db="EMBL/GenBank/DDBJ databases">
        <authorList>
            <person name="Kim H.J."/>
            <person name="Triplett B.A."/>
        </authorList>
    </citation>
    <scope>NUCLEOTIDE SEQUENCE [LARGE SCALE GENOMIC DNA]</scope>
    <source>
        <strain evidence="5 6">SCA</strain>
    </source>
</reference>
<dbReference type="InterPro" id="IPR028978">
    <property type="entry name" value="Chorismate_lyase_/UTRA_dom_sf"/>
</dbReference>
<dbReference type="PROSITE" id="PS50949">
    <property type="entry name" value="HTH_GNTR"/>
    <property type="match status" value="1"/>
</dbReference>
<dbReference type="SMART" id="SM00345">
    <property type="entry name" value="HTH_GNTR"/>
    <property type="match status" value="1"/>
</dbReference>
<dbReference type="Gene3D" id="3.40.1410.10">
    <property type="entry name" value="Chorismate lyase-like"/>
    <property type="match status" value="1"/>
</dbReference>
<keyword evidence="1" id="KW-0805">Transcription regulation</keyword>
<dbReference type="Gene3D" id="1.10.10.10">
    <property type="entry name" value="Winged helix-like DNA-binding domain superfamily/Winged helix DNA-binding domain"/>
    <property type="match status" value="1"/>
</dbReference>
<dbReference type="InterPro" id="IPR000524">
    <property type="entry name" value="Tscrpt_reg_HTH_GntR"/>
</dbReference>
<evidence type="ECO:0000313" key="6">
    <source>
        <dbReference type="Proteomes" id="UP000198304"/>
    </source>
</evidence>
<dbReference type="Pfam" id="PF00392">
    <property type="entry name" value="GntR"/>
    <property type="match status" value="1"/>
</dbReference>
<keyword evidence="3" id="KW-0804">Transcription</keyword>
<dbReference type="EMBL" id="FZOJ01000009">
    <property type="protein sequence ID" value="SNS40917.1"/>
    <property type="molecule type" value="Genomic_DNA"/>
</dbReference>
<organism evidence="5 6">
    <name type="scientific">Anaerovirgula multivorans</name>
    <dbReference type="NCBI Taxonomy" id="312168"/>
    <lineage>
        <taxon>Bacteria</taxon>
        <taxon>Bacillati</taxon>
        <taxon>Bacillota</taxon>
        <taxon>Clostridia</taxon>
        <taxon>Peptostreptococcales</taxon>
        <taxon>Natronincolaceae</taxon>
        <taxon>Anaerovirgula</taxon>
    </lineage>
</organism>
<proteinExistence type="predicted"/>
<dbReference type="SUPFAM" id="SSF64288">
    <property type="entry name" value="Chorismate lyase-like"/>
    <property type="match status" value="1"/>
</dbReference>
<feature type="domain" description="HTH gntR-type" evidence="4">
    <location>
        <begin position="10"/>
        <end position="78"/>
    </location>
</feature>
<keyword evidence="2" id="KW-0238">DNA-binding</keyword>
<evidence type="ECO:0000256" key="1">
    <source>
        <dbReference type="ARBA" id="ARBA00023015"/>
    </source>
</evidence>
<dbReference type="CDD" id="cd07377">
    <property type="entry name" value="WHTH_GntR"/>
    <property type="match status" value="1"/>
</dbReference>
<dbReference type="GO" id="GO:0003677">
    <property type="term" value="F:DNA binding"/>
    <property type="evidence" value="ECO:0007669"/>
    <property type="project" value="UniProtKB-KW"/>
</dbReference>
<dbReference type="GO" id="GO:0045892">
    <property type="term" value="P:negative regulation of DNA-templated transcription"/>
    <property type="evidence" value="ECO:0007669"/>
    <property type="project" value="TreeGrafter"/>
</dbReference>
<dbReference type="GO" id="GO:0003700">
    <property type="term" value="F:DNA-binding transcription factor activity"/>
    <property type="evidence" value="ECO:0007669"/>
    <property type="project" value="InterPro"/>
</dbReference>
<sequence length="242" mass="28108">MKSLNKEKGIPYYLQIKEILEERIFNNIYPVNSLMPSETVLAEEFGVTRATIRNALKELKNAGLIYTEKGKGTIIKSPKIEQSLLKFYSFGREFKNSPYDIGSKVISKEKITPTLDLTEKLQVDEKSFLFKVERLRLFNSIPMILETSYIPEYIAGNIINEDLENKSIYDLLEEKYGVKIIKAKEYIEPKISDEIEANLLEIPRQSPVFYTERITLAPGNKPVELRRSIIRGDKFKFYTELY</sequence>
<dbReference type="PANTHER" id="PTHR44846:SF1">
    <property type="entry name" value="MANNOSYL-D-GLYCERATE TRANSPORT_METABOLISM SYSTEM REPRESSOR MNGR-RELATED"/>
    <property type="match status" value="1"/>
</dbReference>
<dbReference type="SUPFAM" id="SSF46785">
    <property type="entry name" value="Winged helix' DNA-binding domain"/>
    <property type="match status" value="1"/>
</dbReference>
<evidence type="ECO:0000259" key="4">
    <source>
        <dbReference type="PROSITE" id="PS50949"/>
    </source>
</evidence>
<dbReference type="InterPro" id="IPR036390">
    <property type="entry name" value="WH_DNA-bd_sf"/>
</dbReference>
<gene>
    <name evidence="5" type="ORF">SAMN05446037_1009123</name>
</gene>
<dbReference type="Proteomes" id="UP000198304">
    <property type="component" value="Unassembled WGS sequence"/>
</dbReference>
<dbReference type="PRINTS" id="PR00035">
    <property type="entry name" value="HTHGNTR"/>
</dbReference>
<dbReference type="SMART" id="SM00866">
    <property type="entry name" value="UTRA"/>
    <property type="match status" value="1"/>
</dbReference>
<evidence type="ECO:0000256" key="3">
    <source>
        <dbReference type="ARBA" id="ARBA00023163"/>
    </source>
</evidence>
<dbReference type="InterPro" id="IPR050679">
    <property type="entry name" value="Bact_HTH_transcr_reg"/>
</dbReference>
<protein>
    <submittedName>
        <fullName evidence="5">Transcriptional regulator, GntR family</fullName>
    </submittedName>
</protein>
<dbReference type="Pfam" id="PF07702">
    <property type="entry name" value="UTRA"/>
    <property type="match status" value="1"/>
</dbReference>
<accession>A0A239E8G6</accession>
<evidence type="ECO:0000313" key="5">
    <source>
        <dbReference type="EMBL" id="SNS40917.1"/>
    </source>
</evidence>
<name>A0A239E8G6_9FIRM</name>
<dbReference type="AlphaFoldDB" id="A0A239E8G6"/>
<evidence type="ECO:0000256" key="2">
    <source>
        <dbReference type="ARBA" id="ARBA00023125"/>
    </source>
</evidence>
<dbReference type="PANTHER" id="PTHR44846">
    <property type="entry name" value="MANNOSYL-D-GLYCERATE TRANSPORT/METABOLISM SYSTEM REPRESSOR MNGR-RELATED"/>
    <property type="match status" value="1"/>
</dbReference>
<dbReference type="OrthoDB" id="46236at2"/>
<dbReference type="InterPro" id="IPR036388">
    <property type="entry name" value="WH-like_DNA-bd_sf"/>
</dbReference>